<evidence type="ECO:0000256" key="5">
    <source>
        <dbReference type="ARBA" id="ARBA00022927"/>
    </source>
</evidence>
<reference evidence="11 12" key="1">
    <citation type="journal article" date="2016" name="Mol. Biol. Evol.">
        <title>Genome-Wide Survey of Gut Fungi (Harpellales) Reveals the First Horizontally Transferred Ubiquitin Gene from a Mosquito Host.</title>
        <authorList>
            <person name="Wang Y."/>
            <person name="White M.M."/>
            <person name="Kvist S."/>
            <person name="Moncalvo J.M."/>
        </authorList>
    </citation>
    <scope>NUCLEOTIDE SEQUENCE [LARGE SCALE GENOMIC DNA]</scope>
    <source>
        <strain evidence="11 12">ALG-7-W6</strain>
    </source>
</reference>
<dbReference type="InterPro" id="IPR017107">
    <property type="entry name" value="AP1_complex_gsu"/>
</dbReference>
<name>A0A1R0GY29_9FUNG</name>
<evidence type="ECO:0000256" key="3">
    <source>
        <dbReference type="ARBA" id="ARBA00006613"/>
    </source>
</evidence>
<comment type="caution">
    <text evidence="11">The sequence shown here is derived from an EMBL/GenBank/DDBJ whole genome shotgun (WGS) entry which is preliminary data.</text>
</comment>
<evidence type="ECO:0000256" key="4">
    <source>
        <dbReference type="ARBA" id="ARBA00022448"/>
    </source>
</evidence>
<dbReference type="OrthoDB" id="28053at2759"/>
<dbReference type="InterPro" id="IPR008152">
    <property type="entry name" value="Clathrin_a/b/g-adaptin_app_Ig"/>
</dbReference>
<keyword evidence="12" id="KW-1185">Reference proteome</keyword>
<evidence type="ECO:0000256" key="6">
    <source>
        <dbReference type="ARBA" id="ARBA00023034"/>
    </source>
</evidence>
<evidence type="ECO:0000256" key="7">
    <source>
        <dbReference type="ARBA" id="ARBA00023136"/>
    </source>
</evidence>
<dbReference type="Proteomes" id="UP000187455">
    <property type="component" value="Unassembled WGS sequence"/>
</dbReference>
<dbReference type="STRING" id="133383.A0A1R0GY29"/>
<dbReference type="PANTHER" id="PTHR22780">
    <property type="entry name" value="ADAPTIN, ALPHA/GAMMA/EPSILON"/>
    <property type="match status" value="1"/>
</dbReference>
<dbReference type="InterPro" id="IPR050840">
    <property type="entry name" value="Adaptor_Complx_Large_Subunit"/>
</dbReference>
<dbReference type="GO" id="GO:0005829">
    <property type="term" value="C:cytosol"/>
    <property type="evidence" value="ECO:0007669"/>
    <property type="project" value="GOC"/>
</dbReference>
<dbReference type="GO" id="GO:0016482">
    <property type="term" value="P:cytosolic transport"/>
    <property type="evidence" value="ECO:0007669"/>
    <property type="project" value="UniProtKB-ARBA"/>
</dbReference>
<dbReference type="Gene3D" id="1.25.10.10">
    <property type="entry name" value="Leucine-rich Repeat Variant"/>
    <property type="match status" value="1"/>
</dbReference>
<dbReference type="InterPro" id="IPR002553">
    <property type="entry name" value="Clathrin/coatomer_adapt-like_N"/>
</dbReference>
<organism evidence="11 12">
    <name type="scientific">Smittium mucronatum</name>
    <dbReference type="NCBI Taxonomy" id="133383"/>
    <lineage>
        <taxon>Eukaryota</taxon>
        <taxon>Fungi</taxon>
        <taxon>Fungi incertae sedis</taxon>
        <taxon>Zoopagomycota</taxon>
        <taxon>Kickxellomycotina</taxon>
        <taxon>Harpellomycetes</taxon>
        <taxon>Harpellales</taxon>
        <taxon>Legeriomycetaceae</taxon>
        <taxon>Smittium</taxon>
    </lineage>
</organism>
<dbReference type="AlphaFoldDB" id="A0A1R0GY29"/>
<dbReference type="GO" id="GO:0016192">
    <property type="term" value="P:vesicle-mediated transport"/>
    <property type="evidence" value="ECO:0007669"/>
    <property type="project" value="InterPro"/>
</dbReference>
<dbReference type="InterPro" id="IPR011989">
    <property type="entry name" value="ARM-like"/>
</dbReference>
<dbReference type="PROSITE" id="PS50180">
    <property type="entry name" value="GAE"/>
    <property type="match status" value="1"/>
</dbReference>
<gene>
    <name evidence="11" type="ORF">AYI68_g4145</name>
</gene>
<dbReference type="GO" id="GO:0030121">
    <property type="term" value="C:AP-1 adaptor complex"/>
    <property type="evidence" value="ECO:0007669"/>
    <property type="project" value="InterPro"/>
</dbReference>
<dbReference type="PIRSF" id="PIRSF037094">
    <property type="entry name" value="AP1_complex_gamma"/>
    <property type="match status" value="1"/>
</dbReference>
<protein>
    <recommendedName>
        <fullName evidence="9">AP-1 complex subunit gamma</fullName>
    </recommendedName>
</protein>
<dbReference type="InterPro" id="IPR016024">
    <property type="entry name" value="ARM-type_fold"/>
</dbReference>
<dbReference type="Pfam" id="PF02883">
    <property type="entry name" value="Alpha_adaptinC2"/>
    <property type="match status" value="1"/>
</dbReference>
<feature type="domain" description="GAE" evidence="10">
    <location>
        <begin position="850"/>
        <end position="911"/>
    </location>
</feature>
<accession>A0A1R0GY29</accession>
<dbReference type="EMBL" id="LSSL01002201">
    <property type="protein sequence ID" value="OLY81745.1"/>
    <property type="molecule type" value="Genomic_DNA"/>
</dbReference>
<keyword evidence="7 9" id="KW-0472">Membrane</keyword>
<evidence type="ECO:0000256" key="2">
    <source>
        <dbReference type="ARBA" id="ARBA00004555"/>
    </source>
</evidence>
<keyword evidence="6 9" id="KW-0333">Golgi apparatus</keyword>
<evidence type="ECO:0000256" key="1">
    <source>
        <dbReference type="ARBA" id="ARBA00004156"/>
    </source>
</evidence>
<keyword evidence="5 9" id="KW-0653">Protein transport</keyword>
<evidence type="ECO:0000256" key="8">
    <source>
        <dbReference type="ARBA" id="ARBA00023329"/>
    </source>
</evidence>
<comment type="subcellular location">
    <subcellularLocation>
        <location evidence="1">Cytoplasmic vesicle membrane</location>
    </subcellularLocation>
    <subcellularLocation>
        <location evidence="2">Golgi apparatus</location>
    </subcellularLocation>
</comment>
<dbReference type="SUPFAM" id="SSF49348">
    <property type="entry name" value="Clathrin adaptor appendage domain"/>
    <property type="match status" value="1"/>
</dbReference>
<proteinExistence type="inferred from homology"/>
<sequence>MKIVHPVDIPPHILPRLHVIKIILSSICNIFSLTQNLIRAIRVSKTAADERSIIQKESAGIRTSFKESNSQDARYNNIQKLLYIYLLGYPVQFGQLECLKLVASSRYSDKRVGYLGVMVLIDENQEIMTLLTNSLKNDLQNADDYIVGLALCTLSNLGSEEASRDLIDDVIRLIGSSRSFIRKKAVIAALRIIRKVPDFIDTFVSRTRSLLGDKNHGVQLSAVALLSEICSSSNAALEIVQKMVPIIVRQLRSLLNSSSGDHEIGGINDPFLQIGLLKLLRQLGTDSVVVADEINDILTQVMTQTDDSKNVGTSVLYECIRVVLTVPSEKSLRVLAINLLGKFLEHKDNNIRYVALIMLLQAMVSESHSVLRVQSTVVQCLRDSDISIRRHALDLTFALVNNNNVRKLTSELLDLLPIIDNEFKKSMTHKLFVVAELFAPSVEWCMDIKLKTLYLGGIDLSFDDMYWFISEISGEAKYDTNLKRYATRFAFSGLAKKLYNYRETGFDPNDKFIIVAVWVLGEFGDLALDSHTELVLDRSGLSNESLFGFSLDTPSQKDVVDLLEKVFEANNYISQVALTSLIKLCGRNLLNESLKNIVLSKLKIYLSSPNAELQTRSVHFLELFKYGSSDLVLSVTDKIPPPILALPKITPEELNPALVKVSNISSLMRLDDNNLDLLNDEISEFGAPNTKPSNNISIVNDLLGLMDETTPVQKSKSSNVFDRNRQPEPKMSSLIDDLVSMTMEGTKSYNENKDKTSNIFGDIGIANNNKPMESTGPQNNMDGLLDLSNMLSSKSTPSSAIINPISPTISLGSTNPSATMMPVIGVASSVLGSGLSVIEGEDDYSGWEHGFDRDYDAYKKNNLSISFRPSRNPTNPDIIDIVATFKNHGDQLISNLNFQVAVPKVITFSLN</sequence>
<dbReference type="InterPro" id="IPR013041">
    <property type="entry name" value="Clathrin_app_Ig-like_sf"/>
</dbReference>
<evidence type="ECO:0000259" key="10">
    <source>
        <dbReference type="PROSITE" id="PS50180"/>
    </source>
</evidence>
<dbReference type="InterPro" id="IPR008153">
    <property type="entry name" value="GAE_dom"/>
</dbReference>
<dbReference type="SUPFAM" id="SSF48371">
    <property type="entry name" value="ARM repeat"/>
    <property type="match status" value="1"/>
</dbReference>
<dbReference type="Pfam" id="PF01602">
    <property type="entry name" value="Adaptin_N"/>
    <property type="match status" value="1"/>
</dbReference>
<evidence type="ECO:0000256" key="9">
    <source>
        <dbReference type="PIRNR" id="PIRNR037094"/>
    </source>
</evidence>
<dbReference type="Gene3D" id="2.60.40.1230">
    <property type="match status" value="1"/>
</dbReference>
<evidence type="ECO:0000313" key="11">
    <source>
        <dbReference type="EMBL" id="OLY81745.1"/>
    </source>
</evidence>
<comment type="similarity">
    <text evidence="3 9">Belongs to the adaptor complexes large subunit family.</text>
</comment>
<evidence type="ECO:0000313" key="12">
    <source>
        <dbReference type="Proteomes" id="UP000187455"/>
    </source>
</evidence>
<keyword evidence="8 9" id="KW-0968">Cytoplasmic vesicle</keyword>
<dbReference type="GO" id="GO:0006886">
    <property type="term" value="P:intracellular protein transport"/>
    <property type="evidence" value="ECO:0007669"/>
    <property type="project" value="UniProtKB-UniRule"/>
</dbReference>
<keyword evidence="4 9" id="KW-0813">Transport</keyword>